<sequence>MKTSFRPGLNFGENHGNGRISRLHYTWLVPCTRASSDDVDDLFTLRVDPLEEERSTWRAWPNQYLRRHRMMLCGGTAALGKARRGLKLRLVSGQSWTDRGTVSRGSLSMEFRTKFSAERYILLERTVEVQGDDKCFNHLRDQV</sequence>
<name>A0ACC0ADR2_CATRO</name>
<organism evidence="1 2">
    <name type="scientific">Catharanthus roseus</name>
    <name type="common">Madagascar periwinkle</name>
    <name type="synonym">Vinca rosea</name>
    <dbReference type="NCBI Taxonomy" id="4058"/>
    <lineage>
        <taxon>Eukaryota</taxon>
        <taxon>Viridiplantae</taxon>
        <taxon>Streptophyta</taxon>
        <taxon>Embryophyta</taxon>
        <taxon>Tracheophyta</taxon>
        <taxon>Spermatophyta</taxon>
        <taxon>Magnoliopsida</taxon>
        <taxon>eudicotyledons</taxon>
        <taxon>Gunneridae</taxon>
        <taxon>Pentapetalae</taxon>
        <taxon>asterids</taxon>
        <taxon>lamiids</taxon>
        <taxon>Gentianales</taxon>
        <taxon>Apocynaceae</taxon>
        <taxon>Rauvolfioideae</taxon>
        <taxon>Vinceae</taxon>
        <taxon>Catharanthinae</taxon>
        <taxon>Catharanthus</taxon>
    </lineage>
</organism>
<evidence type="ECO:0000313" key="2">
    <source>
        <dbReference type="Proteomes" id="UP001060085"/>
    </source>
</evidence>
<evidence type="ECO:0000313" key="1">
    <source>
        <dbReference type="EMBL" id="KAI5658415.1"/>
    </source>
</evidence>
<protein>
    <submittedName>
        <fullName evidence="1">Uncharacterized protein</fullName>
    </submittedName>
</protein>
<reference evidence="2" key="1">
    <citation type="journal article" date="2023" name="Nat. Plants">
        <title>Single-cell RNA sequencing provides a high-resolution roadmap for understanding the multicellular compartmentation of specialized metabolism.</title>
        <authorList>
            <person name="Sun S."/>
            <person name="Shen X."/>
            <person name="Li Y."/>
            <person name="Li Y."/>
            <person name="Wang S."/>
            <person name="Li R."/>
            <person name="Zhang H."/>
            <person name="Shen G."/>
            <person name="Guo B."/>
            <person name="Wei J."/>
            <person name="Xu J."/>
            <person name="St-Pierre B."/>
            <person name="Chen S."/>
            <person name="Sun C."/>
        </authorList>
    </citation>
    <scope>NUCLEOTIDE SEQUENCE [LARGE SCALE GENOMIC DNA]</scope>
</reference>
<accession>A0ACC0ADR2</accession>
<dbReference type="EMBL" id="CM044706">
    <property type="protein sequence ID" value="KAI5658415.1"/>
    <property type="molecule type" value="Genomic_DNA"/>
</dbReference>
<gene>
    <name evidence="1" type="ORF">M9H77_27208</name>
</gene>
<keyword evidence="2" id="KW-1185">Reference proteome</keyword>
<comment type="caution">
    <text evidence="1">The sequence shown here is derived from an EMBL/GenBank/DDBJ whole genome shotgun (WGS) entry which is preliminary data.</text>
</comment>
<dbReference type="Proteomes" id="UP001060085">
    <property type="component" value="Linkage Group LG06"/>
</dbReference>
<proteinExistence type="predicted"/>